<dbReference type="InterPro" id="IPR050553">
    <property type="entry name" value="Thioredoxin_ResA/DsbE_sf"/>
</dbReference>
<reference evidence="7" key="1">
    <citation type="submission" date="2024-03" db="EMBL/GenBank/DDBJ databases">
        <title>Chitinophaga horti sp. nov., isolated from garden soil.</title>
        <authorList>
            <person name="Lee D.S."/>
            <person name="Han D.M."/>
            <person name="Baek J.H."/>
            <person name="Choi D.G."/>
            <person name="Jeon J.H."/>
            <person name="Jeon C.O."/>
        </authorList>
    </citation>
    <scope>NUCLEOTIDE SEQUENCE [LARGE SCALE GENOMIC DNA]</scope>
    <source>
        <strain evidence="7">GPA1</strain>
    </source>
</reference>
<dbReference type="PANTHER" id="PTHR42852:SF6">
    <property type="entry name" value="THIOL:DISULFIDE INTERCHANGE PROTEIN DSBE"/>
    <property type="match status" value="1"/>
</dbReference>
<dbReference type="RefSeq" id="WP_341837130.1">
    <property type="nucleotide sequence ID" value="NZ_CP149822.1"/>
</dbReference>
<dbReference type="Pfam" id="PF00578">
    <property type="entry name" value="AhpC-TSA"/>
    <property type="match status" value="1"/>
</dbReference>
<dbReference type="InterPro" id="IPR000866">
    <property type="entry name" value="AhpC/TSA"/>
</dbReference>
<accession>A0ABZ2YTR5</accession>
<dbReference type="InterPro" id="IPR036249">
    <property type="entry name" value="Thioredoxin-like_sf"/>
</dbReference>
<keyword evidence="3" id="KW-1015">Disulfide bond</keyword>
<evidence type="ECO:0000259" key="5">
    <source>
        <dbReference type="PROSITE" id="PS51352"/>
    </source>
</evidence>
<organism evidence="6 7">
    <name type="scientific">Chitinophaga pollutisoli</name>
    <dbReference type="NCBI Taxonomy" id="3133966"/>
    <lineage>
        <taxon>Bacteria</taxon>
        <taxon>Pseudomonadati</taxon>
        <taxon>Bacteroidota</taxon>
        <taxon>Chitinophagia</taxon>
        <taxon>Chitinophagales</taxon>
        <taxon>Chitinophagaceae</taxon>
        <taxon>Chitinophaga</taxon>
    </lineage>
</organism>
<dbReference type="Proteomes" id="UP001485459">
    <property type="component" value="Chromosome"/>
</dbReference>
<evidence type="ECO:0000256" key="1">
    <source>
        <dbReference type="ARBA" id="ARBA00004196"/>
    </source>
</evidence>
<keyword evidence="4" id="KW-0676">Redox-active center</keyword>
<dbReference type="Gene3D" id="3.40.30.10">
    <property type="entry name" value="Glutaredoxin"/>
    <property type="match status" value="1"/>
</dbReference>
<dbReference type="EMBL" id="CP149822">
    <property type="protein sequence ID" value="WZN42296.1"/>
    <property type="molecule type" value="Genomic_DNA"/>
</dbReference>
<dbReference type="PROSITE" id="PS00194">
    <property type="entry name" value="THIOREDOXIN_1"/>
    <property type="match status" value="1"/>
</dbReference>
<evidence type="ECO:0000256" key="2">
    <source>
        <dbReference type="ARBA" id="ARBA00022748"/>
    </source>
</evidence>
<dbReference type="PROSITE" id="PS51352">
    <property type="entry name" value="THIOREDOXIN_2"/>
    <property type="match status" value="1"/>
</dbReference>
<comment type="subcellular location">
    <subcellularLocation>
        <location evidence="1">Cell envelope</location>
    </subcellularLocation>
</comment>
<proteinExistence type="predicted"/>
<sequence>MDIETDHILLGRTAPDFTMADTSGRMVSLKDFRGKYVLLDFWASWCGPCRAENPNLVKLYHQYNDTGFTVLGVSLDRQPDKMRWIDAIHTDELPWQQLSDLQGWENAAAKKYKVAAIPASFLLDPNGVIIARYIRGEKLEHKLAAIFGNRNNN</sequence>
<evidence type="ECO:0000313" key="7">
    <source>
        <dbReference type="Proteomes" id="UP001485459"/>
    </source>
</evidence>
<evidence type="ECO:0000256" key="3">
    <source>
        <dbReference type="ARBA" id="ARBA00023157"/>
    </source>
</evidence>
<dbReference type="InterPro" id="IPR017937">
    <property type="entry name" value="Thioredoxin_CS"/>
</dbReference>
<feature type="domain" description="Thioredoxin" evidence="5">
    <location>
        <begin position="8"/>
        <end position="151"/>
    </location>
</feature>
<evidence type="ECO:0000256" key="4">
    <source>
        <dbReference type="ARBA" id="ARBA00023284"/>
    </source>
</evidence>
<keyword evidence="2" id="KW-0201">Cytochrome c-type biogenesis</keyword>
<evidence type="ECO:0000313" key="6">
    <source>
        <dbReference type="EMBL" id="WZN42296.1"/>
    </source>
</evidence>
<name>A0ABZ2YTR5_9BACT</name>
<dbReference type="CDD" id="cd02966">
    <property type="entry name" value="TlpA_like_family"/>
    <property type="match status" value="1"/>
</dbReference>
<protein>
    <submittedName>
        <fullName evidence="6">TlpA disulfide reductase family protein</fullName>
    </submittedName>
</protein>
<dbReference type="InterPro" id="IPR013766">
    <property type="entry name" value="Thioredoxin_domain"/>
</dbReference>
<dbReference type="PANTHER" id="PTHR42852">
    <property type="entry name" value="THIOL:DISULFIDE INTERCHANGE PROTEIN DSBE"/>
    <property type="match status" value="1"/>
</dbReference>
<keyword evidence="7" id="KW-1185">Reference proteome</keyword>
<gene>
    <name evidence="6" type="ORF">WJU16_04515</name>
</gene>
<dbReference type="SUPFAM" id="SSF52833">
    <property type="entry name" value="Thioredoxin-like"/>
    <property type="match status" value="1"/>
</dbReference>